<evidence type="ECO:0000256" key="7">
    <source>
        <dbReference type="SAM" id="MobiDB-lite"/>
    </source>
</evidence>
<dbReference type="AlphaFoldDB" id="A0A0B6RZ24"/>
<dbReference type="GO" id="GO:0005886">
    <property type="term" value="C:plasma membrane"/>
    <property type="evidence" value="ECO:0007669"/>
    <property type="project" value="UniProtKB-SubCell"/>
</dbReference>
<feature type="transmembrane region" description="Helical" evidence="8">
    <location>
        <begin position="185"/>
        <end position="206"/>
    </location>
</feature>
<evidence type="ECO:0000256" key="2">
    <source>
        <dbReference type="ARBA" id="ARBA00006386"/>
    </source>
</evidence>
<protein>
    <submittedName>
        <fullName evidence="9">Permease</fullName>
    </submittedName>
</protein>
<feature type="region of interest" description="Disordered" evidence="7">
    <location>
        <begin position="1"/>
        <end position="46"/>
    </location>
</feature>
<feature type="transmembrane region" description="Helical" evidence="8">
    <location>
        <begin position="212"/>
        <end position="230"/>
    </location>
</feature>
<reference evidence="10" key="1">
    <citation type="submission" date="2011-03" db="EMBL/GenBank/DDBJ databases">
        <authorList>
            <person name="Voget S."/>
            <person name="Streit W.R."/>
            <person name="Jaeger K.E."/>
            <person name="Daniel R."/>
        </authorList>
    </citation>
    <scope>NUCLEOTIDE SEQUENCE [LARGE SCALE GENOMIC DNA]</scope>
    <source>
        <strain evidence="10">PG1</strain>
    </source>
</reference>
<evidence type="ECO:0000256" key="4">
    <source>
        <dbReference type="ARBA" id="ARBA00022692"/>
    </source>
</evidence>
<evidence type="ECO:0000313" key="9">
    <source>
        <dbReference type="EMBL" id="AJK46315.1"/>
    </source>
</evidence>
<comment type="subcellular location">
    <subcellularLocation>
        <location evidence="1">Cell membrane</location>
        <topology evidence="1">Multi-pass membrane protein</topology>
    </subcellularLocation>
</comment>
<dbReference type="Proteomes" id="UP000031838">
    <property type="component" value="Chromosome 1"/>
</dbReference>
<feature type="transmembrane region" description="Helical" evidence="8">
    <location>
        <begin position="304"/>
        <end position="323"/>
    </location>
</feature>
<feature type="compositionally biased region" description="Basic residues" evidence="7">
    <location>
        <begin position="1"/>
        <end position="11"/>
    </location>
</feature>
<dbReference type="EMBL" id="CP002580">
    <property type="protein sequence ID" value="AJK46315.1"/>
    <property type="molecule type" value="Genomic_DNA"/>
</dbReference>
<gene>
    <name evidence="9" type="ORF">BGL_1c18060</name>
</gene>
<keyword evidence="4 8" id="KW-0812">Transmembrane</keyword>
<keyword evidence="10" id="KW-1185">Reference proteome</keyword>
<keyword evidence="6 8" id="KW-0472">Membrane</keyword>
<dbReference type="KEGG" id="bgp:BGL_1c18060"/>
<reference evidence="9 10" key="2">
    <citation type="journal article" date="2016" name="Appl. Microbiol. Biotechnol.">
        <title>Mutations improving production and secretion of extracellular lipase by Burkholderia glumae PG1.</title>
        <authorList>
            <person name="Knapp A."/>
            <person name="Voget S."/>
            <person name="Gao R."/>
            <person name="Zaburannyi N."/>
            <person name="Krysciak D."/>
            <person name="Breuer M."/>
            <person name="Hauer B."/>
            <person name="Streit W.R."/>
            <person name="Muller R."/>
            <person name="Daniel R."/>
            <person name="Jaeger K.E."/>
        </authorList>
    </citation>
    <scope>NUCLEOTIDE SEQUENCE [LARGE SCALE GENOMIC DNA]</scope>
    <source>
        <strain evidence="9 10">PG1</strain>
    </source>
</reference>
<feature type="transmembrane region" description="Helical" evidence="8">
    <location>
        <begin position="368"/>
        <end position="389"/>
    </location>
</feature>
<feature type="transmembrane region" description="Helical" evidence="8">
    <location>
        <begin position="50"/>
        <end position="67"/>
    </location>
</feature>
<dbReference type="HOGENOM" id="CLU_063039_0_0_4"/>
<dbReference type="Pfam" id="PF03773">
    <property type="entry name" value="ArsP_1"/>
    <property type="match status" value="1"/>
</dbReference>
<feature type="transmembrane region" description="Helical" evidence="8">
    <location>
        <begin position="330"/>
        <end position="348"/>
    </location>
</feature>
<feature type="transmembrane region" description="Helical" evidence="8">
    <location>
        <begin position="148"/>
        <end position="173"/>
    </location>
</feature>
<proteinExistence type="inferred from homology"/>
<organism evidence="9 10">
    <name type="scientific">Burkholderia plantarii</name>
    <dbReference type="NCBI Taxonomy" id="41899"/>
    <lineage>
        <taxon>Bacteria</taxon>
        <taxon>Pseudomonadati</taxon>
        <taxon>Pseudomonadota</taxon>
        <taxon>Betaproteobacteria</taxon>
        <taxon>Burkholderiales</taxon>
        <taxon>Burkholderiaceae</taxon>
        <taxon>Burkholderia</taxon>
    </lineage>
</organism>
<accession>A0A0B6RZ24</accession>
<evidence type="ECO:0000256" key="8">
    <source>
        <dbReference type="SAM" id="Phobius"/>
    </source>
</evidence>
<evidence type="ECO:0000256" key="6">
    <source>
        <dbReference type="ARBA" id="ARBA00023136"/>
    </source>
</evidence>
<evidence type="ECO:0000256" key="1">
    <source>
        <dbReference type="ARBA" id="ARBA00004651"/>
    </source>
</evidence>
<evidence type="ECO:0000256" key="3">
    <source>
        <dbReference type="ARBA" id="ARBA00022475"/>
    </source>
</evidence>
<evidence type="ECO:0000313" key="10">
    <source>
        <dbReference type="Proteomes" id="UP000031838"/>
    </source>
</evidence>
<feature type="transmembrane region" description="Helical" evidence="8">
    <location>
        <begin position="115"/>
        <end position="136"/>
    </location>
</feature>
<keyword evidence="3" id="KW-1003">Cell membrane</keyword>
<sequence>MTRFGRRRRASGYRSADQRKRGRSSSPTTPMGPHAAKDMNTTRTSTTSPALGWATFALIAIVGLFYVKWFPYYHRAFVAAEHHSIGQSILMGGASSAPAPSWHAALDYAWAYGKAIWQAMVLGLLLGSAIQALLPAQAIARLLGRTGFGSVVAGGLLSLPGMMCTCCAAPVVAGLRARQASPGGAVAFWLGNTVLNPATLVFMGFVLGWQWAGLRIAFGVVMVFGIGYLLNRLAAPQAQPLDDATLARLAAGQAAGGNAFRRWLEILARMTLRLIPEYIVLVLLLGAARAWLFPHVGADVGNTVLWIVAFAVAGMLFVIPTAGEVPIVQAMLALGVGVGPAAALLLTLPPVSVPSMAMLSRSFPARTLALVAVLVVGLGIVGGFAAVALGF</sequence>
<evidence type="ECO:0000256" key="5">
    <source>
        <dbReference type="ARBA" id="ARBA00022989"/>
    </source>
</evidence>
<keyword evidence="5 8" id="KW-1133">Transmembrane helix</keyword>
<feature type="transmembrane region" description="Helical" evidence="8">
    <location>
        <begin position="271"/>
        <end position="292"/>
    </location>
</feature>
<dbReference type="PANTHER" id="PTHR43299:SF1">
    <property type="entry name" value="UPF0718 PROTEIN YRAQ"/>
    <property type="match status" value="1"/>
</dbReference>
<dbReference type="InterPro" id="IPR005524">
    <property type="entry name" value="DUF318"/>
</dbReference>
<comment type="similarity">
    <text evidence="2">Belongs to the UPF0718 family.</text>
</comment>
<name>A0A0B6RZ24_BURPL</name>
<dbReference type="PANTHER" id="PTHR43299">
    <property type="entry name" value="UPF0718 PROTEIN YRAQ"/>
    <property type="match status" value="1"/>
</dbReference>